<comment type="caution">
    <text evidence="1">The sequence shown here is derived from an EMBL/GenBank/DDBJ whole genome shotgun (WGS) entry which is preliminary data.</text>
</comment>
<evidence type="ECO:0000313" key="2">
    <source>
        <dbReference type="Proteomes" id="UP000019464"/>
    </source>
</evidence>
<dbReference type="AlphaFoldDB" id="W9UQS1"/>
<reference evidence="1 2" key="2">
    <citation type="journal article" date="2015" name="Syst. Appl. Microbiol.">
        <title>Nitrincola nitratireducens sp. nov. isolated from a haloalkaline crater lake.</title>
        <authorList>
            <person name="Singh A."/>
            <person name="Vaidya B."/>
            <person name="Tanuku N.R."/>
            <person name="Pinnaka A.K."/>
        </authorList>
    </citation>
    <scope>NUCLEOTIDE SEQUENCE [LARGE SCALE GENOMIC DNA]</scope>
    <source>
        <strain evidence="1 2">AK23</strain>
    </source>
</reference>
<evidence type="ECO:0000313" key="1">
    <source>
        <dbReference type="EMBL" id="EXJ09568.1"/>
    </source>
</evidence>
<dbReference type="EMBL" id="AONB01000023">
    <property type="protein sequence ID" value="EXJ09568.1"/>
    <property type="molecule type" value="Genomic_DNA"/>
</dbReference>
<name>W9UQS1_9GAMM</name>
<dbReference type="PATRIC" id="fig|1229521.3.peg.3604"/>
<dbReference type="Pfam" id="PF13531">
    <property type="entry name" value="SBP_bac_11"/>
    <property type="match status" value="1"/>
</dbReference>
<organism evidence="1 2">
    <name type="scientific">Nitrincola nitratireducens</name>
    <dbReference type="NCBI Taxonomy" id="1229521"/>
    <lineage>
        <taxon>Bacteria</taxon>
        <taxon>Pseudomonadati</taxon>
        <taxon>Pseudomonadota</taxon>
        <taxon>Gammaproteobacteria</taxon>
        <taxon>Oceanospirillales</taxon>
        <taxon>Oceanospirillaceae</taxon>
        <taxon>Nitrincola</taxon>
    </lineage>
</organism>
<protein>
    <submittedName>
        <fullName evidence="1">Molybdate ABC transporter, periplasmic molybdate-binding protein</fullName>
    </submittedName>
</protein>
<keyword evidence="2" id="KW-1185">Reference proteome</keyword>
<proteinExistence type="predicted"/>
<sequence length="107" mass="11904">MAAMDWLQHWSVKDTLQPRLVLGENAAQSVQFVLSGAARAGIVAWPLLASRRDLPGQAWLIPESEHIPLEQKMVLMKHATPTAHSFYDFMQTTTAKKILIEHGFGAP</sequence>
<reference evidence="2" key="1">
    <citation type="submission" date="2012-11" db="EMBL/GenBank/DDBJ databases">
        <authorList>
            <person name="Singh A."/>
            <person name="Pinnaka A.K."/>
            <person name="Vaidya B."/>
        </authorList>
    </citation>
    <scope>NUCLEOTIDE SEQUENCE [LARGE SCALE GENOMIC DNA]</scope>
    <source>
        <strain evidence="2">AK23</strain>
    </source>
</reference>
<gene>
    <name evidence="1" type="ORF">D791_03573</name>
</gene>
<dbReference type="Gene3D" id="3.40.190.10">
    <property type="entry name" value="Periplasmic binding protein-like II"/>
    <property type="match status" value="1"/>
</dbReference>
<dbReference type="STRING" id="1229521.D791_03573"/>
<dbReference type="Proteomes" id="UP000019464">
    <property type="component" value="Unassembled WGS sequence"/>
</dbReference>
<accession>W9UQS1</accession>
<dbReference type="SUPFAM" id="SSF53850">
    <property type="entry name" value="Periplasmic binding protein-like II"/>
    <property type="match status" value="1"/>
</dbReference>